<sequence length="258" mass="29709">MLRKFDYSWTLLKRSLWLILPIAGIGMAESKLGQQRCTNLVISIQGDSGTRFLNQMDVQMLLTENGGDPLIGSRLSDVALHDLENRVSRNKLIKKCQVFRDLRGNIVVEVEQEKPLARWINTSDNGEMRNTSGYYINHEGVFFPLSESYSARTLLVSGAYFQNPQKLRSEKGAQVLELLRFLNTDPFWKAQVTQMNVDKDGEVDLTTLLGDQRIELGMAEDFEAKFKKLRIFYDKVLSKDWGRYKRISVKFQDQIVCE</sequence>
<dbReference type="EMBL" id="FNAN01000006">
    <property type="protein sequence ID" value="SDE72447.1"/>
    <property type="molecule type" value="Genomic_DNA"/>
</dbReference>
<keyword evidence="2" id="KW-0132">Cell division</keyword>
<dbReference type="RefSeq" id="WP_090149656.1">
    <property type="nucleotide sequence ID" value="NZ_FNAN01000006.1"/>
</dbReference>
<evidence type="ECO:0000313" key="2">
    <source>
        <dbReference type="EMBL" id="SDE72447.1"/>
    </source>
</evidence>
<evidence type="ECO:0000259" key="1">
    <source>
        <dbReference type="Pfam" id="PF03799"/>
    </source>
</evidence>
<dbReference type="GO" id="GO:0051301">
    <property type="term" value="P:cell division"/>
    <property type="evidence" value="ECO:0007669"/>
    <property type="project" value="UniProtKB-KW"/>
</dbReference>
<name>A0A1G7F978_9BACT</name>
<gene>
    <name evidence="2" type="ORF">SAMN04487996_106310</name>
</gene>
<organism evidence="2 3">
    <name type="scientific">Dyadobacter soli</name>
    <dbReference type="NCBI Taxonomy" id="659014"/>
    <lineage>
        <taxon>Bacteria</taxon>
        <taxon>Pseudomonadati</taxon>
        <taxon>Bacteroidota</taxon>
        <taxon>Cytophagia</taxon>
        <taxon>Cytophagales</taxon>
        <taxon>Spirosomataceae</taxon>
        <taxon>Dyadobacter</taxon>
    </lineage>
</organism>
<dbReference type="OrthoDB" id="1466667at2"/>
<accession>A0A1G7F978</accession>
<reference evidence="3" key="1">
    <citation type="submission" date="2016-10" db="EMBL/GenBank/DDBJ databases">
        <authorList>
            <person name="Varghese N."/>
            <person name="Submissions S."/>
        </authorList>
    </citation>
    <scope>NUCLEOTIDE SEQUENCE [LARGE SCALE GENOMIC DNA]</scope>
    <source>
        <strain evidence="3">DSM 25329</strain>
    </source>
</reference>
<evidence type="ECO:0000313" key="3">
    <source>
        <dbReference type="Proteomes" id="UP000198748"/>
    </source>
</evidence>
<proteinExistence type="predicted"/>
<feature type="domain" description="Cell division protein FtsQ/DivIB C-terminal" evidence="1">
    <location>
        <begin position="133"/>
        <end position="236"/>
    </location>
</feature>
<dbReference type="InterPro" id="IPR005548">
    <property type="entry name" value="Cell_div_FtsQ/DivIB_C"/>
</dbReference>
<dbReference type="STRING" id="659014.SAMN04487996_106310"/>
<keyword evidence="3" id="KW-1185">Reference proteome</keyword>
<dbReference type="Pfam" id="PF03799">
    <property type="entry name" value="FtsQ_DivIB_C"/>
    <property type="match status" value="1"/>
</dbReference>
<protein>
    <submittedName>
        <fullName evidence="2">Cell division protein FtsQ</fullName>
    </submittedName>
</protein>
<dbReference type="AlphaFoldDB" id="A0A1G7F978"/>
<keyword evidence="2" id="KW-0131">Cell cycle</keyword>
<dbReference type="Proteomes" id="UP000198748">
    <property type="component" value="Unassembled WGS sequence"/>
</dbReference>